<dbReference type="EMBL" id="JAWDEY010000002">
    <property type="protein sequence ID" value="KAK6590899.1"/>
    <property type="molecule type" value="Genomic_DNA"/>
</dbReference>
<comment type="caution">
    <text evidence="1">The sequence shown here is derived from an EMBL/GenBank/DDBJ whole genome shotgun (WGS) entry which is preliminary data.</text>
</comment>
<name>A0AAV9Y370_9CRYT</name>
<evidence type="ECO:0000313" key="1">
    <source>
        <dbReference type="EMBL" id="KAK6590899.1"/>
    </source>
</evidence>
<evidence type="ECO:0000313" key="2">
    <source>
        <dbReference type="Proteomes" id="UP001311799"/>
    </source>
</evidence>
<organism evidence="1 2">
    <name type="scientific">Cryptosporidium xiaoi</name>
    <dbReference type="NCBI Taxonomy" id="659607"/>
    <lineage>
        <taxon>Eukaryota</taxon>
        <taxon>Sar</taxon>
        <taxon>Alveolata</taxon>
        <taxon>Apicomplexa</taxon>
        <taxon>Conoidasida</taxon>
        <taxon>Coccidia</taxon>
        <taxon>Eucoccidiorida</taxon>
        <taxon>Eimeriorina</taxon>
        <taxon>Cryptosporidiidae</taxon>
        <taxon>Cryptosporidium</taxon>
    </lineage>
</organism>
<accession>A0AAV9Y370</accession>
<sequence>MGEKTSISESGEIIIIEADNEVQPNHFTAEKNIIDSLPTLNDKNGFGPITIVATNINNKFKKRTYTGSFEIPIYGENTHIIFYEIELKNYILIYIEKHFVGDIIGKDGNVYINCNNDVFCLNKLELKKNNSEIISTECPWGINIFLEEEISYFKFIPEIIKSFRPQLPPNDWNPITSTTFPSNRDYIEIIKLIKSNRTFTDEAHLLNIIHDGTPSALLFIVDDKYMAIFLSENYSYSYNKQSFTLHKSDGSYYNIYKGLFKTENGLKIITNAPWGNKLLFHEDLNVINDVISDRLNSFNYPSIVIGNYGKTQDKIFKRLYRKIRNLYSRIVRSLPLS</sequence>
<proteinExistence type="predicted"/>
<reference evidence="1 2" key="1">
    <citation type="submission" date="2023-10" db="EMBL/GenBank/DDBJ databases">
        <title>Comparative genomics analysis reveals potential genetic determinants of host preference in Cryptosporidium xiaoi.</title>
        <authorList>
            <person name="Xiao L."/>
            <person name="Li J."/>
        </authorList>
    </citation>
    <scope>NUCLEOTIDE SEQUENCE [LARGE SCALE GENOMIC DNA]</scope>
    <source>
        <strain evidence="1 2">52996</strain>
    </source>
</reference>
<protein>
    <submittedName>
        <fullName evidence="1">Uncharacterized protein</fullName>
    </submittedName>
</protein>
<dbReference type="AlphaFoldDB" id="A0AAV9Y370"/>
<dbReference type="Proteomes" id="UP001311799">
    <property type="component" value="Unassembled WGS sequence"/>
</dbReference>
<gene>
    <name evidence="1" type="ORF">RS030_111982</name>
</gene>
<keyword evidence="2" id="KW-1185">Reference proteome</keyword>